<dbReference type="SUPFAM" id="SSF48371">
    <property type="entry name" value="ARM repeat"/>
    <property type="match status" value="1"/>
</dbReference>
<evidence type="ECO:0000313" key="1">
    <source>
        <dbReference type="EMBL" id="HJA90492.1"/>
    </source>
</evidence>
<proteinExistence type="predicted"/>
<evidence type="ECO:0000313" key="2">
    <source>
        <dbReference type="Proteomes" id="UP000886856"/>
    </source>
</evidence>
<reference evidence="1" key="2">
    <citation type="submission" date="2021-04" db="EMBL/GenBank/DDBJ databases">
        <authorList>
            <person name="Gilroy R."/>
        </authorList>
    </citation>
    <scope>NUCLEOTIDE SEQUENCE</scope>
    <source>
        <strain evidence="1">CHK171-505</strain>
    </source>
</reference>
<dbReference type="AlphaFoldDB" id="A0A9D2KWK7"/>
<dbReference type="EMBL" id="DWYW01000156">
    <property type="protein sequence ID" value="HJA90492.1"/>
    <property type="molecule type" value="Genomic_DNA"/>
</dbReference>
<name>A0A9D2KWK7_9LACT</name>
<dbReference type="InterPro" id="IPR016024">
    <property type="entry name" value="ARM-type_fold"/>
</dbReference>
<comment type="caution">
    <text evidence="1">The sequence shown here is derived from an EMBL/GenBank/DDBJ whole genome shotgun (WGS) entry which is preliminary data.</text>
</comment>
<dbReference type="Proteomes" id="UP000886856">
    <property type="component" value="Unassembled WGS sequence"/>
</dbReference>
<protein>
    <submittedName>
        <fullName evidence="1">PblA</fullName>
    </submittedName>
</protein>
<reference evidence="1" key="1">
    <citation type="journal article" date="2021" name="PeerJ">
        <title>Extensive microbial diversity within the chicken gut microbiome revealed by metagenomics and culture.</title>
        <authorList>
            <person name="Gilroy R."/>
            <person name="Ravi A."/>
            <person name="Getino M."/>
            <person name="Pursley I."/>
            <person name="Horton D.L."/>
            <person name="Alikhan N.F."/>
            <person name="Baker D."/>
            <person name="Gharbi K."/>
            <person name="Hall N."/>
            <person name="Watson M."/>
            <person name="Adriaenssens E.M."/>
            <person name="Foster-Nyarko E."/>
            <person name="Jarju S."/>
            <person name="Secka A."/>
            <person name="Antonio M."/>
            <person name="Oren A."/>
            <person name="Chaudhuri R.R."/>
            <person name="La Ragione R."/>
            <person name="Hildebrand F."/>
            <person name="Pallen M.J."/>
        </authorList>
    </citation>
    <scope>NUCLEOTIDE SEQUENCE</scope>
    <source>
        <strain evidence="1">CHK171-505</strain>
    </source>
</reference>
<accession>A0A9D2KWK7</accession>
<organism evidence="1 2">
    <name type="scientific">Candidatus Jeotgalibaca merdavium</name>
    <dbReference type="NCBI Taxonomy" id="2838627"/>
    <lineage>
        <taxon>Bacteria</taxon>
        <taxon>Bacillati</taxon>
        <taxon>Bacillota</taxon>
        <taxon>Bacilli</taxon>
        <taxon>Lactobacillales</taxon>
        <taxon>Carnobacteriaceae</taxon>
        <taxon>Jeotgalibaca</taxon>
    </lineage>
</organism>
<sequence length="686" mass="72886">MATELGQAYVQIIPSAKGIGGKIQAALGPESESAGKSAGLNIAGAIKGAIAAAGIGAALKSVISEGAALEQSLGGIETLFKGNADTVKQYAKEAYRTVGLSANDYMENVTSFSASLLQSMGGDTEAAAEIANMAMVDMGDNANKMGTNMQDIQNAYQGFAKQNYTMLDNLKLGYGGTKSEMERLLADAQAFSGVEYDLENLDDVYSAIHVIQQEMDIAGTTSKEAAETISGSLSAMKGAFKNVMGDLALGNDLKPALTALAQTVSTFLFDNLIPMVGNIISALPGAIMTFIQVGLPSLIESGMTLIRGLGQGFVTAIPELLMQARLLLVQFNEWLVAEFPQMVTKGVEFIVNFANGFMGAMPNVLESIGEILRGLLTALFNAMPTILDGGFQLITGLAQGLWNNLPAVVTTISSILSNLIQTIIERYPDYFKKGWEIVGKLAMGLWNNLPTIISTIGNLLGELIGSVAKHFPKFLEKGFELIIFMAEGLLKALPNILAKIPEIINALLTKFGELTGQFVDIGVNIVQGLWNGISSVKDWILGKISGFVDGILGGVKGFFGIHSPSKVMADQVGKFLPAGIAVGIEDNMQPVFDAMDEMSGLTTGSFESEISMEAAKNGSFANLSTPAQQQPSLSAEELLRIMDNRPYEVHVSISENELIRIMGPGMSKEIKRLNNAVSRGEGVVFI</sequence>
<gene>
    <name evidence="1" type="ORF">H9948_06845</name>
</gene>